<dbReference type="PROSITE" id="PS51257">
    <property type="entry name" value="PROKAR_LIPOPROTEIN"/>
    <property type="match status" value="1"/>
</dbReference>
<dbReference type="GO" id="GO:0015721">
    <property type="term" value="P:bile acid and bile salt transport"/>
    <property type="evidence" value="ECO:0007669"/>
    <property type="project" value="TreeGrafter"/>
</dbReference>
<protein>
    <submittedName>
        <fullName evidence="1">Acriflavin resistance protein A</fullName>
    </submittedName>
</protein>
<dbReference type="GO" id="GO:0046677">
    <property type="term" value="P:response to antibiotic"/>
    <property type="evidence" value="ECO:0007669"/>
    <property type="project" value="TreeGrafter"/>
</dbReference>
<dbReference type="EMBL" id="UAVY01000001">
    <property type="protein sequence ID" value="SQB21799.1"/>
    <property type="molecule type" value="Genomic_DNA"/>
</dbReference>
<dbReference type="GO" id="GO:0005886">
    <property type="term" value="C:plasma membrane"/>
    <property type="evidence" value="ECO:0007669"/>
    <property type="project" value="TreeGrafter"/>
</dbReference>
<gene>
    <name evidence="1" type="primary">acrA_3</name>
    <name evidence="1" type="ORF">NCTC10786_01021</name>
</gene>
<accession>A0A2X2X7E5</accession>
<dbReference type="PANTHER" id="PTHR30158:SF3">
    <property type="entry name" value="MULTIDRUG EFFLUX PUMP SUBUNIT ACRA-RELATED"/>
    <property type="match status" value="1"/>
</dbReference>
<dbReference type="AlphaFoldDB" id="A0A2X2X7E5"/>
<sequence>MKYITTSIIALLLLSGCDNTQTDNTASPSQEVGVVTLKTEPVSVVSELTGRTSAALSAEVRPQVGGHYSKTPV</sequence>
<organism evidence="1 2">
    <name type="scientific">Citrobacter koseri</name>
    <name type="common">Citrobacter diversus</name>
    <dbReference type="NCBI Taxonomy" id="545"/>
    <lineage>
        <taxon>Bacteria</taxon>
        <taxon>Pseudomonadati</taxon>
        <taxon>Pseudomonadota</taxon>
        <taxon>Gammaproteobacteria</taxon>
        <taxon>Enterobacterales</taxon>
        <taxon>Enterobacteriaceae</taxon>
        <taxon>Citrobacter</taxon>
    </lineage>
</organism>
<dbReference type="Proteomes" id="UP000251584">
    <property type="component" value="Unassembled WGS sequence"/>
</dbReference>
<dbReference type="PANTHER" id="PTHR30158">
    <property type="entry name" value="ACRA/E-RELATED COMPONENT OF DRUG EFFLUX TRANSPORTER"/>
    <property type="match status" value="1"/>
</dbReference>
<name>A0A2X2X7E5_CITKO</name>
<evidence type="ECO:0000313" key="2">
    <source>
        <dbReference type="Proteomes" id="UP000251584"/>
    </source>
</evidence>
<evidence type="ECO:0000313" key="1">
    <source>
        <dbReference type="EMBL" id="SQB21799.1"/>
    </source>
</evidence>
<proteinExistence type="predicted"/>
<reference evidence="1 2" key="1">
    <citation type="submission" date="2018-06" db="EMBL/GenBank/DDBJ databases">
        <authorList>
            <consortium name="Pathogen Informatics"/>
            <person name="Doyle S."/>
        </authorList>
    </citation>
    <scope>NUCLEOTIDE SEQUENCE [LARGE SCALE GENOMIC DNA]</scope>
    <source>
        <strain evidence="1 2">NCTC10786</strain>
    </source>
</reference>